<reference evidence="2 3" key="1">
    <citation type="submission" date="2021-01" db="EMBL/GenBank/DDBJ databases">
        <title>Whole genome shotgun sequence of Actinoplanes palleronii NBRC 14916.</title>
        <authorList>
            <person name="Komaki H."/>
            <person name="Tamura T."/>
        </authorList>
    </citation>
    <scope>NUCLEOTIDE SEQUENCE [LARGE SCALE GENOMIC DNA]</scope>
    <source>
        <strain evidence="2 3">NBRC 14916</strain>
    </source>
</reference>
<keyword evidence="3" id="KW-1185">Reference proteome</keyword>
<evidence type="ECO:0008006" key="4">
    <source>
        <dbReference type="Google" id="ProtNLM"/>
    </source>
</evidence>
<accession>A0ABQ4BB28</accession>
<protein>
    <recommendedName>
        <fullName evidence="4">Secreted protein</fullName>
    </recommendedName>
</protein>
<sequence length="225" mass="23429">MRFLRTLSAAVVTVAAVALAAPASAQTAPDPTDPLSYDYSDCPLLPSDIDPTGWRCEVHLATGAITVGRQRLTGIPMRLVHAEGPRPDGTTGQIFGGLQSRPTAVPGGRMTVQVRYAGYADLVGNGPDPGGLYLMLTVRGPGLGEHCTIGTVADPIRTHAARVGATTTIPTDPPIKQFTLQDTAFTVPASSGCGPRAHGVDARFGLPSATGNVLTLATAYTYRMY</sequence>
<proteinExistence type="predicted"/>
<evidence type="ECO:0000313" key="3">
    <source>
        <dbReference type="Proteomes" id="UP000624709"/>
    </source>
</evidence>
<feature type="chain" id="PRO_5045280783" description="Secreted protein" evidence="1">
    <location>
        <begin position="26"/>
        <end position="225"/>
    </location>
</feature>
<gene>
    <name evidence="2" type="ORF">Apa02nite_035580</name>
</gene>
<feature type="signal peptide" evidence="1">
    <location>
        <begin position="1"/>
        <end position="25"/>
    </location>
</feature>
<dbReference type="Proteomes" id="UP000624709">
    <property type="component" value="Unassembled WGS sequence"/>
</dbReference>
<evidence type="ECO:0000256" key="1">
    <source>
        <dbReference type="SAM" id="SignalP"/>
    </source>
</evidence>
<keyword evidence="1" id="KW-0732">Signal</keyword>
<organism evidence="2 3">
    <name type="scientific">Actinoplanes palleronii</name>
    <dbReference type="NCBI Taxonomy" id="113570"/>
    <lineage>
        <taxon>Bacteria</taxon>
        <taxon>Bacillati</taxon>
        <taxon>Actinomycetota</taxon>
        <taxon>Actinomycetes</taxon>
        <taxon>Micromonosporales</taxon>
        <taxon>Micromonosporaceae</taxon>
        <taxon>Actinoplanes</taxon>
    </lineage>
</organism>
<evidence type="ECO:0000313" key="2">
    <source>
        <dbReference type="EMBL" id="GIE67450.1"/>
    </source>
</evidence>
<name>A0ABQ4BB28_9ACTN</name>
<comment type="caution">
    <text evidence="2">The sequence shown here is derived from an EMBL/GenBank/DDBJ whole genome shotgun (WGS) entry which is preliminary data.</text>
</comment>
<dbReference type="EMBL" id="BOMS01000049">
    <property type="protein sequence ID" value="GIE67450.1"/>
    <property type="molecule type" value="Genomic_DNA"/>
</dbReference>
<dbReference type="RefSeq" id="WP_203825962.1">
    <property type="nucleotide sequence ID" value="NZ_BAAATY010000011.1"/>
</dbReference>